<feature type="transmembrane region" description="Helical" evidence="1">
    <location>
        <begin position="348"/>
        <end position="366"/>
    </location>
</feature>
<feature type="transmembrane region" description="Helical" evidence="1">
    <location>
        <begin position="272"/>
        <end position="290"/>
    </location>
</feature>
<feature type="transmembrane region" description="Helical" evidence="1">
    <location>
        <begin position="378"/>
        <end position="396"/>
    </location>
</feature>
<accession>A0A1G2DI33</accession>
<organism evidence="2 3">
    <name type="scientific">Candidatus Lloydbacteria bacterium RIFCSPLOWO2_01_FULL_50_20</name>
    <dbReference type="NCBI Taxonomy" id="1798665"/>
    <lineage>
        <taxon>Bacteria</taxon>
        <taxon>Candidatus Lloydiibacteriota</taxon>
    </lineage>
</organism>
<sequence length="610" mass="68130">MAEVKKSWKFLIVLAIIGGLFGAHPYIVARVVAGDAWQGVVPEFWGDSLNYMTRANAAIHGKIITGNPHYETIYDAPSPSFSAADGITGIPYAFLSPMAATVWNAFLWNVLFWLLVGVILIYLGYSRSMVIVFCFVVASSTFGYMLRVTNMQTIFPFFLLFFILLLLAWHRDRLKTEPKYSYVFLGFFAGIMTYLYTFLFQIVAVSLVVGALLALTLGRMRLARSLLASIAIMTAIAIPYVVYFYGIRDFPAFGDTMNYFFAVRSHFPSPGVYFYGRWLVLLFVWSFLLWQARKWTRKSTAVPGEATTGPSLEDVVLTVATISLGILGVMLENIITGVDLAGIGHANYFGRLLLSLGLVLLIWPTMRVFSEKGAYVRKALLLLCVLVIAVKVFVMLPGEFPIADRYRVNSAGPQFVRPTGNLQYIRPVLSALGSLPETHVVAAPDLLVGYIPLYTKQHVLYGGGGIFGVSTIENTERRLTSKLGESLTPEDVIKASDDSGGGGDSEVMGRNKLARRLCTMLVRSPSCATLIVARIYHTEGLVAPSAWFDYYQKAIRPNVVKYLRRFNVSQVVIDRRLPLPEFLREQTPWYSDQYYAIYDITDETDSYGTN</sequence>
<protein>
    <recommendedName>
        <fullName evidence="4">Glycosyltransferase RgtA/B/C/D-like domain-containing protein</fullName>
    </recommendedName>
</protein>
<name>A0A1G2DI33_9BACT</name>
<evidence type="ECO:0000313" key="2">
    <source>
        <dbReference type="EMBL" id="OGZ12530.1"/>
    </source>
</evidence>
<comment type="caution">
    <text evidence="2">The sequence shown here is derived from an EMBL/GenBank/DDBJ whole genome shotgun (WGS) entry which is preliminary data.</text>
</comment>
<feature type="transmembrane region" description="Helical" evidence="1">
    <location>
        <begin position="315"/>
        <end position="336"/>
    </location>
</feature>
<dbReference type="AlphaFoldDB" id="A0A1G2DI33"/>
<feature type="transmembrane region" description="Helical" evidence="1">
    <location>
        <begin position="130"/>
        <end position="146"/>
    </location>
</feature>
<evidence type="ECO:0008006" key="4">
    <source>
        <dbReference type="Google" id="ProtNLM"/>
    </source>
</evidence>
<dbReference type="STRING" id="1798665.A2942_00255"/>
<feature type="transmembrane region" description="Helical" evidence="1">
    <location>
        <begin position="152"/>
        <end position="168"/>
    </location>
</feature>
<gene>
    <name evidence="2" type="ORF">A2942_00255</name>
</gene>
<feature type="transmembrane region" description="Helical" evidence="1">
    <location>
        <begin position="225"/>
        <end position="247"/>
    </location>
</feature>
<keyword evidence="1" id="KW-0812">Transmembrane</keyword>
<evidence type="ECO:0000313" key="3">
    <source>
        <dbReference type="Proteomes" id="UP000178534"/>
    </source>
</evidence>
<keyword evidence="1" id="KW-1133">Transmembrane helix</keyword>
<dbReference type="EMBL" id="MHLP01000021">
    <property type="protein sequence ID" value="OGZ12530.1"/>
    <property type="molecule type" value="Genomic_DNA"/>
</dbReference>
<keyword evidence="1" id="KW-0472">Membrane</keyword>
<proteinExistence type="predicted"/>
<dbReference type="Proteomes" id="UP000178534">
    <property type="component" value="Unassembled WGS sequence"/>
</dbReference>
<evidence type="ECO:0000256" key="1">
    <source>
        <dbReference type="SAM" id="Phobius"/>
    </source>
</evidence>
<reference evidence="2 3" key="1">
    <citation type="journal article" date="2016" name="Nat. Commun.">
        <title>Thousands of microbial genomes shed light on interconnected biogeochemical processes in an aquifer system.</title>
        <authorList>
            <person name="Anantharaman K."/>
            <person name="Brown C.T."/>
            <person name="Hug L.A."/>
            <person name="Sharon I."/>
            <person name="Castelle C.J."/>
            <person name="Probst A.J."/>
            <person name="Thomas B.C."/>
            <person name="Singh A."/>
            <person name="Wilkins M.J."/>
            <person name="Karaoz U."/>
            <person name="Brodie E.L."/>
            <person name="Williams K.H."/>
            <person name="Hubbard S.S."/>
            <person name="Banfield J.F."/>
        </authorList>
    </citation>
    <scope>NUCLEOTIDE SEQUENCE [LARGE SCALE GENOMIC DNA]</scope>
</reference>
<feature type="transmembrane region" description="Helical" evidence="1">
    <location>
        <begin position="105"/>
        <end position="123"/>
    </location>
</feature>